<accession>A0AAE3R571</accession>
<comment type="caution">
    <text evidence="1">The sequence shown here is derived from an EMBL/GenBank/DDBJ whole genome shotgun (WGS) entry which is preliminary data.</text>
</comment>
<dbReference type="AlphaFoldDB" id="A0AAE3R571"/>
<gene>
    <name evidence="1" type="ORF">QNI22_13085</name>
</gene>
<dbReference type="RefSeq" id="WP_314511098.1">
    <property type="nucleotide sequence ID" value="NZ_JASJOU010000003.1"/>
</dbReference>
<sequence length="122" mass="14274">MGGYDSVREFKCELASLRTKLLLCRGQTYGQQDLASIQVGEHILNCLQYYERPQSELFLYQLQIHSCIEQIDDNLIWARCQLLYIIDFDSSPNSTNMYRNDCNEELIQCNRKVLLNLSETIL</sequence>
<keyword evidence="2" id="KW-1185">Reference proteome</keyword>
<proteinExistence type="predicted"/>
<dbReference type="EMBL" id="JASJOU010000003">
    <property type="protein sequence ID" value="MDJ1501594.1"/>
    <property type="molecule type" value="Genomic_DNA"/>
</dbReference>
<protein>
    <submittedName>
        <fullName evidence="1">Uncharacterized protein</fullName>
    </submittedName>
</protein>
<organism evidence="1 2">
    <name type="scientific">Xanthocytophaga agilis</name>
    <dbReference type="NCBI Taxonomy" id="3048010"/>
    <lineage>
        <taxon>Bacteria</taxon>
        <taxon>Pseudomonadati</taxon>
        <taxon>Bacteroidota</taxon>
        <taxon>Cytophagia</taxon>
        <taxon>Cytophagales</taxon>
        <taxon>Rhodocytophagaceae</taxon>
        <taxon>Xanthocytophaga</taxon>
    </lineage>
</organism>
<evidence type="ECO:0000313" key="2">
    <source>
        <dbReference type="Proteomes" id="UP001232063"/>
    </source>
</evidence>
<name>A0AAE3R571_9BACT</name>
<reference evidence="1" key="1">
    <citation type="submission" date="2023-05" db="EMBL/GenBank/DDBJ databases">
        <authorList>
            <person name="Zhang X."/>
        </authorList>
    </citation>
    <scope>NUCLEOTIDE SEQUENCE</scope>
    <source>
        <strain evidence="1">BD1B2-1</strain>
    </source>
</reference>
<evidence type="ECO:0000313" key="1">
    <source>
        <dbReference type="EMBL" id="MDJ1501594.1"/>
    </source>
</evidence>
<dbReference type="Proteomes" id="UP001232063">
    <property type="component" value="Unassembled WGS sequence"/>
</dbReference>